<reference evidence="2 3" key="1">
    <citation type="submission" date="2015-07" db="EMBL/GenBank/DDBJ databases">
        <title>Genome sequencing project for genomic taxonomy and phylogenomics of Bacillus-like bacteria.</title>
        <authorList>
            <person name="Liu B."/>
            <person name="Wang J."/>
            <person name="Zhu Y."/>
            <person name="Liu G."/>
            <person name="Chen Q."/>
            <person name="Chen Z."/>
            <person name="Che J."/>
            <person name="Ge C."/>
            <person name="Shi H."/>
            <person name="Pan Z."/>
            <person name="Liu X."/>
        </authorList>
    </citation>
    <scope>NUCLEOTIDE SEQUENCE [LARGE SCALE GENOMIC DNA]</scope>
    <source>
        <strain evidence="2 3">DSM 54</strain>
    </source>
</reference>
<feature type="chain" id="PRO_5038508418" description="Antigen I/II N-terminal domain-containing protein" evidence="1">
    <location>
        <begin position="20"/>
        <end position="205"/>
    </location>
</feature>
<dbReference type="OrthoDB" id="1849839at2"/>
<dbReference type="EMBL" id="LGCI01000010">
    <property type="protein sequence ID" value="KOY81274.1"/>
    <property type="molecule type" value="Genomic_DNA"/>
</dbReference>
<proteinExistence type="predicted"/>
<dbReference type="Proteomes" id="UP000037977">
    <property type="component" value="Unassembled WGS sequence"/>
</dbReference>
<accession>A0A0N0CV88</accession>
<organism evidence="2 3">
    <name type="scientific">Lysinibacillus macroides</name>
    <dbReference type="NCBI Taxonomy" id="33935"/>
    <lineage>
        <taxon>Bacteria</taxon>
        <taxon>Bacillati</taxon>
        <taxon>Bacillota</taxon>
        <taxon>Bacilli</taxon>
        <taxon>Bacillales</taxon>
        <taxon>Bacillaceae</taxon>
        <taxon>Lysinibacillus</taxon>
    </lineage>
</organism>
<evidence type="ECO:0008006" key="4">
    <source>
        <dbReference type="Google" id="ProtNLM"/>
    </source>
</evidence>
<dbReference type="RefSeq" id="WP_053996519.1">
    <property type="nucleotide sequence ID" value="NZ_CP065643.1"/>
</dbReference>
<keyword evidence="1" id="KW-0732">Signal</keyword>
<name>A0A0N0CV88_9BACI</name>
<evidence type="ECO:0000256" key="1">
    <source>
        <dbReference type="SAM" id="SignalP"/>
    </source>
</evidence>
<dbReference type="PATRIC" id="fig|33935.3.peg.2670"/>
<comment type="caution">
    <text evidence="2">The sequence shown here is derived from an EMBL/GenBank/DDBJ whole genome shotgun (WGS) entry which is preliminary data.</text>
</comment>
<dbReference type="PROSITE" id="PS51257">
    <property type="entry name" value="PROKAR_LIPOPROTEIN"/>
    <property type="match status" value="1"/>
</dbReference>
<evidence type="ECO:0000313" key="3">
    <source>
        <dbReference type="Proteomes" id="UP000037977"/>
    </source>
</evidence>
<gene>
    <name evidence="2" type="ORF">ADM90_19245</name>
</gene>
<dbReference type="AlphaFoldDB" id="A0A0N0CV88"/>
<evidence type="ECO:0000313" key="2">
    <source>
        <dbReference type="EMBL" id="KOY81274.1"/>
    </source>
</evidence>
<feature type="signal peptide" evidence="1">
    <location>
        <begin position="1"/>
        <end position="19"/>
    </location>
</feature>
<protein>
    <recommendedName>
        <fullName evidence="4">Antigen I/II N-terminal domain-containing protein</fullName>
    </recommendedName>
</protein>
<sequence>MKKIFFIPSILLLSIFLIACNQENDGGKETDNTKDTTEESSPDVKVDKGLLNVEVTLPASFFEGQDIDTVITEAKKEGIKEAIKNDDGSITYKMPKSVHKEMLKEMENGILEAVENIKKSEDFASIKDVTYNKSFTEFTLAVDKEKFENSFDTMASMGIAIVGMYYQMFNGVDSEQLKITVFFKDETNGEVIDTVVYPDDLNEGN</sequence>
<dbReference type="STRING" id="33935.ADM90_19245"/>
<keyword evidence="3" id="KW-1185">Reference proteome</keyword>